<dbReference type="AlphaFoldDB" id="A0A5M6ZFS5"/>
<protein>
    <submittedName>
        <fullName evidence="1">Uncharacterized protein</fullName>
    </submittedName>
</protein>
<comment type="caution">
    <text evidence="1">The sequence shown here is derived from an EMBL/GenBank/DDBJ whole genome shotgun (WGS) entry which is preliminary data.</text>
</comment>
<organism evidence="1 2">
    <name type="scientific">Alkalicaulis satelles</name>
    <dbReference type="NCBI Taxonomy" id="2609175"/>
    <lineage>
        <taxon>Bacteria</taxon>
        <taxon>Pseudomonadati</taxon>
        <taxon>Pseudomonadota</taxon>
        <taxon>Alphaproteobacteria</taxon>
        <taxon>Maricaulales</taxon>
        <taxon>Maricaulaceae</taxon>
        <taxon>Alkalicaulis</taxon>
    </lineage>
</organism>
<dbReference type="Pfam" id="PF19654">
    <property type="entry name" value="DUF6157"/>
    <property type="match status" value="1"/>
</dbReference>
<dbReference type="Proteomes" id="UP000325122">
    <property type="component" value="Unassembled WGS sequence"/>
</dbReference>
<evidence type="ECO:0000313" key="1">
    <source>
        <dbReference type="EMBL" id="KAA5803579.1"/>
    </source>
</evidence>
<dbReference type="RefSeq" id="WP_150022847.1">
    <property type="nucleotide sequence ID" value="NZ_VWOJ01000002.1"/>
</dbReference>
<name>A0A5M6ZFS5_9PROT</name>
<proteinExistence type="predicted"/>
<gene>
    <name evidence="1" type="ORF">F1654_07180</name>
</gene>
<dbReference type="EMBL" id="VWOJ01000002">
    <property type="protein sequence ID" value="KAA5803579.1"/>
    <property type="molecule type" value="Genomic_DNA"/>
</dbReference>
<sequence length="128" mass="14295">MNHSTNYRSTLIIVAEDCPVDKASPPEKVGSVAHLHYELLRHAPYSLTSDELLLAVDKARSGSINEAVWAKKSRACLRASPLVKRYGFGLHHDAEARVALVPVCSDAYKQMLINPAIMKRQGMRNRRN</sequence>
<accession>A0A5M6ZFS5</accession>
<dbReference type="InterPro" id="IPR046155">
    <property type="entry name" value="DUF6157"/>
</dbReference>
<keyword evidence="2" id="KW-1185">Reference proteome</keyword>
<reference evidence="1 2" key="1">
    <citation type="submission" date="2019-09" db="EMBL/GenBank/DDBJ databases">
        <authorList>
            <person name="Kevbrin V."/>
            <person name="Grouzdev D.S."/>
        </authorList>
    </citation>
    <scope>NUCLEOTIDE SEQUENCE [LARGE SCALE GENOMIC DNA]</scope>
    <source>
        <strain evidence="1 2">G-192</strain>
    </source>
</reference>
<evidence type="ECO:0000313" key="2">
    <source>
        <dbReference type="Proteomes" id="UP000325122"/>
    </source>
</evidence>